<name>A0A5D2GVF0_GOSDA</name>
<keyword evidence="1" id="KW-0472">Membrane</keyword>
<accession>A0A5D2GVF0</accession>
<proteinExistence type="predicted"/>
<reference evidence="2 3" key="1">
    <citation type="submission" date="2019-06" db="EMBL/GenBank/DDBJ databases">
        <title>WGS assembly of Gossypium darwinii.</title>
        <authorList>
            <person name="Chen Z.J."/>
            <person name="Sreedasyam A."/>
            <person name="Ando A."/>
            <person name="Song Q."/>
            <person name="De L."/>
            <person name="Hulse-Kemp A."/>
            <person name="Ding M."/>
            <person name="Ye W."/>
            <person name="Kirkbride R."/>
            <person name="Jenkins J."/>
            <person name="Plott C."/>
            <person name="Lovell J."/>
            <person name="Lin Y.-M."/>
            <person name="Vaughn R."/>
            <person name="Liu B."/>
            <person name="Li W."/>
            <person name="Simpson S."/>
            <person name="Scheffler B."/>
            <person name="Saski C."/>
            <person name="Grover C."/>
            <person name="Hu G."/>
            <person name="Conover J."/>
            <person name="Carlson J."/>
            <person name="Shu S."/>
            <person name="Boston L."/>
            <person name="Williams M."/>
            <person name="Peterson D."/>
            <person name="Mcgee K."/>
            <person name="Jones D."/>
            <person name="Wendel J."/>
            <person name="Stelly D."/>
            <person name="Grimwood J."/>
            <person name="Schmutz J."/>
        </authorList>
    </citation>
    <scope>NUCLEOTIDE SEQUENCE [LARGE SCALE GENOMIC DNA]</scope>
    <source>
        <strain evidence="2">1808015.09</strain>
    </source>
</reference>
<dbReference type="EMBL" id="CM017691">
    <property type="protein sequence ID" value="TYH21857.1"/>
    <property type="molecule type" value="Genomic_DNA"/>
</dbReference>
<dbReference type="AlphaFoldDB" id="A0A5D2GVF0"/>
<keyword evidence="1" id="KW-1133">Transmembrane helix</keyword>
<organism evidence="2 3">
    <name type="scientific">Gossypium darwinii</name>
    <name type="common">Darwin's cotton</name>
    <name type="synonym">Gossypium barbadense var. darwinii</name>
    <dbReference type="NCBI Taxonomy" id="34276"/>
    <lineage>
        <taxon>Eukaryota</taxon>
        <taxon>Viridiplantae</taxon>
        <taxon>Streptophyta</taxon>
        <taxon>Embryophyta</taxon>
        <taxon>Tracheophyta</taxon>
        <taxon>Spermatophyta</taxon>
        <taxon>Magnoliopsida</taxon>
        <taxon>eudicotyledons</taxon>
        <taxon>Gunneridae</taxon>
        <taxon>Pentapetalae</taxon>
        <taxon>rosids</taxon>
        <taxon>malvids</taxon>
        <taxon>Malvales</taxon>
        <taxon>Malvaceae</taxon>
        <taxon>Malvoideae</taxon>
        <taxon>Gossypium</taxon>
    </lineage>
</organism>
<gene>
    <name evidence="2" type="ORF">ES288_A04G079300v1</name>
</gene>
<evidence type="ECO:0000313" key="3">
    <source>
        <dbReference type="Proteomes" id="UP000323506"/>
    </source>
</evidence>
<keyword evidence="1" id="KW-0812">Transmembrane</keyword>
<evidence type="ECO:0000313" key="2">
    <source>
        <dbReference type="EMBL" id="TYH21857.1"/>
    </source>
</evidence>
<sequence length="72" mass="7843">MAFATALEKPELRHAFHFPLSLLLLVVNASPSTSTCKNPDSAQNRTAWTHARASAANAVGMCSFLYIFVFNS</sequence>
<protein>
    <submittedName>
        <fullName evidence="2">Uncharacterized protein</fullName>
    </submittedName>
</protein>
<evidence type="ECO:0000256" key="1">
    <source>
        <dbReference type="SAM" id="Phobius"/>
    </source>
</evidence>
<dbReference type="Proteomes" id="UP000323506">
    <property type="component" value="Chromosome A04"/>
</dbReference>
<keyword evidence="3" id="KW-1185">Reference proteome</keyword>
<feature type="transmembrane region" description="Helical" evidence="1">
    <location>
        <begin position="53"/>
        <end position="70"/>
    </location>
</feature>